<dbReference type="AlphaFoldDB" id="A0A1J7BEI0"/>
<dbReference type="GO" id="GO:0003677">
    <property type="term" value="F:DNA binding"/>
    <property type="evidence" value="ECO:0007669"/>
    <property type="project" value="InterPro"/>
</dbReference>
<evidence type="ECO:0000313" key="2">
    <source>
        <dbReference type="EMBL" id="OIV36981.1"/>
    </source>
</evidence>
<dbReference type="InterPro" id="IPR001387">
    <property type="entry name" value="Cro/C1-type_HTH"/>
</dbReference>
<sequence length="161" mass="17826">MGSRGVRGFSAQLLRERRTALQLSQHALGARIGKDRHAVIRYEMGRHLPEPRSLFALARELGVLPTDLLDRPVHDLSWMRLRAGFEQSDVVPHVEGYPMLELGRVALQPDVADTLAGLFSSDSFQVTTPAVYAAHQAIRIVRGRGPASDPSRASAMPQRLR</sequence>
<reference evidence="2 3" key="1">
    <citation type="submission" date="2016-10" db="EMBL/GenBank/DDBJ databases">
        <title>Genome sequence of Streptomyces gilvigriseus MUSC 26.</title>
        <authorList>
            <person name="Lee L.-H."/>
            <person name="Ser H.-L."/>
        </authorList>
    </citation>
    <scope>NUCLEOTIDE SEQUENCE [LARGE SCALE GENOMIC DNA]</scope>
    <source>
        <strain evidence="2 3">MUSC 26</strain>
    </source>
</reference>
<evidence type="ECO:0000313" key="3">
    <source>
        <dbReference type="Proteomes" id="UP000243342"/>
    </source>
</evidence>
<name>A0A1J7BEI0_9ACTN</name>
<dbReference type="SUPFAM" id="SSF47413">
    <property type="entry name" value="lambda repressor-like DNA-binding domains"/>
    <property type="match status" value="1"/>
</dbReference>
<organism evidence="2 3">
    <name type="scientific">Mangrovactinospora gilvigrisea</name>
    <dbReference type="NCBI Taxonomy" id="1428644"/>
    <lineage>
        <taxon>Bacteria</taxon>
        <taxon>Bacillati</taxon>
        <taxon>Actinomycetota</taxon>
        <taxon>Actinomycetes</taxon>
        <taxon>Kitasatosporales</taxon>
        <taxon>Streptomycetaceae</taxon>
        <taxon>Mangrovactinospora</taxon>
    </lineage>
</organism>
<dbReference type="SMART" id="SM00530">
    <property type="entry name" value="HTH_XRE"/>
    <property type="match status" value="1"/>
</dbReference>
<dbReference type="Gene3D" id="1.10.260.40">
    <property type="entry name" value="lambda repressor-like DNA-binding domains"/>
    <property type="match status" value="1"/>
</dbReference>
<dbReference type="PROSITE" id="PS50943">
    <property type="entry name" value="HTH_CROC1"/>
    <property type="match status" value="1"/>
</dbReference>
<proteinExistence type="predicted"/>
<dbReference type="Proteomes" id="UP000243342">
    <property type="component" value="Unassembled WGS sequence"/>
</dbReference>
<dbReference type="RefSeq" id="WP_071657056.1">
    <property type="nucleotide sequence ID" value="NZ_MLCF01000067.1"/>
</dbReference>
<comment type="caution">
    <text evidence="2">The sequence shown here is derived from an EMBL/GenBank/DDBJ whole genome shotgun (WGS) entry which is preliminary data.</text>
</comment>
<dbReference type="OrthoDB" id="9794834at2"/>
<accession>A0A1J7BEI0</accession>
<evidence type="ECO:0000259" key="1">
    <source>
        <dbReference type="PROSITE" id="PS50943"/>
    </source>
</evidence>
<dbReference type="EMBL" id="MLCF01000067">
    <property type="protein sequence ID" value="OIV36981.1"/>
    <property type="molecule type" value="Genomic_DNA"/>
</dbReference>
<keyword evidence="3" id="KW-1185">Reference proteome</keyword>
<protein>
    <recommendedName>
        <fullName evidence="1">HTH cro/C1-type domain-containing protein</fullName>
    </recommendedName>
</protein>
<dbReference type="InterPro" id="IPR010982">
    <property type="entry name" value="Lambda_DNA-bd_dom_sf"/>
</dbReference>
<feature type="domain" description="HTH cro/C1-type" evidence="1">
    <location>
        <begin position="14"/>
        <end position="68"/>
    </location>
</feature>
<dbReference type="CDD" id="cd00093">
    <property type="entry name" value="HTH_XRE"/>
    <property type="match status" value="1"/>
</dbReference>
<gene>
    <name evidence="2" type="ORF">BIV57_13415</name>
</gene>
<dbReference type="Pfam" id="PF01381">
    <property type="entry name" value="HTH_3"/>
    <property type="match status" value="1"/>
</dbReference>